<evidence type="ECO:0000256" key="1">
    <source>
        <dbReference type="SAM" id="MobiDB-lite"/>
    </source>
</evidence>
<dbReference type="InterPro" id="IPR028054">
    <property type="entry name" value="DUF4481"/>
</dbReference>
<dbReference type="InParanoid" id="A0A5F8HB14"/>
<organism evidence="3 4">
    <name type="scientific">Monodelphis domestica</name>
    <name type="common">Gray short-tailed opossum</name>
    <dbReference type="NCBI Taxonomy" id="13616"/>
    <lineage>
        <taxon>Eukaryota</taxon>
        <taxon>Metazoa</taxon>
        <taxon>Chordata</taxon>
        <taxon>Craniata</taxon>
        <taxon>Vertebrata</taxon>
        <taxon>Euteleostomi</taxon>
        <taxon>Mammalia</taxon>
        <taxon>Metatheria</taxon>
        <taxon>Didelphimorphia</taxon>
        <taxon>Didelphidae</taxon>
        <taxon>Monodelphis</taxon>
    </lineage>
</organism>
<dbReference type="Ensembl" id="ENSMODT00000082039.1">
    <property type="protein sequence ID" value="ENSMODP00000057179.1"/>
    <property type="gene ID" value="ENSMODG00000019578.4"/>
</dbReference>
<reference evidence="3 4" key="1">
    <citation type="journal article" date="2007" name="Nature">
        <title>Genome of the marsupial Monodelphis domestica reveals innovation in non-coding sequences.</title>
        <authorList>
            <person name="Mikkelsen T.S."/>
            <person name="Wakefield M.J."/>
            <person name="Aken B."/>
            <person name="Amemiya C.T."/>
            <person name="Chang J.L."/>
            <person name="Duke S."/>
            <person name="Garber M."/>
            <person name="Gentles A.J."/>
            <person name="Goodstadt L."/>
            <person name="Heger A."/>
            <person name="Jurka J."/>
            <person name="Kamal M."/>
            <person name="Mauceli E."/>
            <person name="Searle S.M."/>
            <person name="Sharpe T."/>
            <person name="Baker M.L."/>
            <person name="Batzer M.A."/>
            <person name="Benos P.V."/>
            <person name="Belov K."/>
            <person name="Clamp M."/>
            <person name="Cook A."/>
            <person name="Cuff J."/>
            <person name="Das R."/>
            <person name="Davidow L."/>
            <person name="Deakin J.E."/>
            <person name="Fazzari M.J."/>
            <person name="Glass J.L."/>
            <person name="Grabherr M."/>
            <person name="Greally J.M."/>
            <person name="Gu W."/>
            <person name="Hore T.A."/>
            <person name="Huttley G.A."/>
            <person name="Kleber M."/>
            <person name="Jirtle R.L."/>
            <person name="Koina E."/>
            <person name="Lee J.T."/>
            <person name="Mahony S."/>
            <person name="Marra M.A."/>
            <person name="Miller R.D."/>
            <person name="Nicholls R.D."/>
            <person name="Oda M."/>
            <person name="Papenfuss A.T."/>
            <person name="Parra Z.E."/>
            <person name="Pollock D.D."/>
            <person name="Ray D.A."/>
            <person name="Schein J.E."/>
            <person name="Speed T.P."/>
            <person name="Thompson K."/>
            <person name="VandeBerg J.L."/>
            <person name="Wade C.M."/>
            <person name="Walker J.A."/>
            <person name="Waters P.D."/>
            <person name="Webber C."/>
            <person name="Weidman J.R."/>
            <person name="Xie X."/>
            <person name="Zody M.C."/>
            <person name="Baldwin J."/>
            <person name="Abdouelleil A."/>
            <person name="Abdulkadir J."/>
            <person name="Abebe A."/>
            <person name="Abera B."/>
            <person name="Abreu J."/>
            <person name="Acer S.C."/>
            <person name="Aftuck L."/>
            <person name="Alexander A."/>
            <person name="An P."/>
            <person name="Anderson E."/>
            <person name="Anderson S."/>
            <person name="Arachi H."/>
            <person name="Azer M."/>
            <person name="Bachantsang P."/>
            <person name="Barry A."/>
            <person name="Bayul T."/>
            <person name="Berlin A."/>
            <person name="Bessette D."/>
            <person name="Bloom T."/>
            <person name="Bloom T."/>
            <person name="Boguslavskiy L."/>
            <person name="Bonnet C."/>
            <person name="Boukhgalter B."/>
            <person name="Bourzgui I."/>
            <person name="Brown A."/>
            <person name="Cahill P."/>
            <person name="Channer S."/>
            <person name="Cheshatsang Y."/>
            <person name="Chuda L."/>
            <person name="Citroen M."/>
            <person name="Collymore A."/>
            <person name="Cooke P."/>
            <person name="Costello M."/>
            <person name="D'Aco K."/>
            <person name="Daza R."/>
            <person name="De Haan G."/>
            <person name="DeGray S."/>
            <person name="DeMaso C."/>
            <person name="Dhargay N."/>
            <person name="Dooley K."/>
            <person name="Dooley E."/>
            <person name="Doricent M."/>
            <person name="Dorje P."/>
            <person name="Dorjee K."/>
            <person name="Dupes A."/>
            <person name="Elong R."/>
            <person name="Falk J."/>
            <person name="Farina A."/>
            <person name="Faro S."/>
            <person name="Ferguson D."/>
            <person name="Fisher S."/>
            <person name="Foley C.D."/>
            <person name="Franke A."/>
            <person name="Friedrich D."/>
            <person name="Gadbois L."/>
            <person name="Gearin G."/>
            <person name="Gearin C.R."/>
            <person name="Giannoukos G."/>
            <person name="Goode T."/>
            <person name="Graham J."/>
            <person name="Grandbois E."/>
            <person name="Grewal S."/>
            <person name="Gyaltsen K."/>
            <person name="Hafez N."/>
            <person name="Hagos B."/>
            <person name="Hall J."/>
            <person name="Henson C."/>
            <person name="Hollinger A."/>
            <person name="Honan T."/>
            <person name="Huard M.D."/>
            <person name="Hughes L."/>
            <person name="Hurhula B."/>
            <person name="Husby M.E."/>
            <person name="Kamat A."/>
            <person name="Kanga B."/>
            <person name="Kashin S."/>
            <person name="Khazanovich D."/>
            <person name="Kisner P."/>
            <person name="Lance K."/>
            <person name="Lara M."/>
            <person name="Lee W."/>
            <person name="Lennon N."/>
            <person name="Letendre F."/>
            <person name="LeVine R."/>
            <person name="Lipovsky A."/>
            <person name="Liu X."/>
            <person name="Liu J."/>
            <person name="Liu S."/>
            <person name="Lokyitsang T."/>
            <person name="Lokyitsang Y."/>
            <person name="Lubonja R."/>
            <person name="Lui A."/>
            <person name="MacDonald P."/>
            <person name="Magnisalis V."/>
            <person name="Maru K."/>
            <person name="Matthews C."/>
            <person name="McCusker W."/>
            <person name="McDonough S."/>
            <person name="Mehta T."/>
            <person name="Meldrim J."/>
            <person name="Meneus L."/>
            <person name="Mihai O."/>
            <person name="Mihalev A."/>
            <person name="Mihova T."/>
            <person name="Mittelman R."/>
            <person name="Mlenga V."/>
            <person name="Montmayeur A."/>
            <person name="Mulrain L."/>
            <person name="Navidi A."/>
            <person name="Naylor J."/>
            <person name="Negash T."/>
            <person name="Nguyen T."/>
            <person name="Nguyen N."/>
            <person name="Nicol R."/>
            <person name="Norbu C."/>
            <person name="Norbu N."/>
            <person name="Novod N."/>
            <person name="O'Neill B."/>
            <person name="Osman S."/>
            <person name="Markiewicz E."/>
            <person name="Oyono O.L."/>
            <person name="Patti C."/>
            <person name="Phunkhang P."/>
            <person name="Pierre F."/>
            <person name="Priest M."/>
            <person name="Raghuraman S."/>
            <person name="Rege F."/>
            <person name="Reyes R."/>
            <person name="Rise C."/>
            <person name="Rogov P."/>
            <person name="Ross K."/>
            <person name="Ryan E."/>
            <person name="Settipalli S."/>
            <person name="Shea T."/>
            <person name="Sherpa N."/>
            <person name="Shi L."/>
            <person name="Shih D."/>
            <person name="Sparrow T."/>
            <person name="Spaulding J."/>
            <person name="Stalker J."/>
            <person name="Stange-Thomann N."/>
            <person name="Stavropoulos S."/>
            <person name="Stone C."/>
            <person name="Strader C."/>
            <person name="Tesfaye S."/>
            <person name="Thomson T."/>
            <person name="Thoulutsang Y."/>
            <person name="Thoulutsang D."/>
            <person name="Topham K."/>
            <person name="Topping I."/>
            <person name="Tsamla T."/>
            <person name="Vassiliev H."/>
            <person name="Vo A."/>
            <person name="Wangchuk T."/>
            <person name="Wangdi T."/>
            <person name="Weiand M."/>
            <person name="Wilkinson J."/>
            <person name="Wilson A."/>
            <person name="Yadav S."/>
            <person name="Young G."/>
            <person name="Yu Q."/>
            <person name="Zembek L."/>
            <person name="Zhong D."/>
            <person name="Zimmer A."/>
            <person name="Zwirko Z."/>
            <person name="Jaffe D.B."/>
            <person name="Alvarez P."/>
            <person name="Brockman W."/>
            <person name="Butler J."/>
            <person name="Chin C."/>
            <person name="Gnerre S."/>
            <person name="MacCallum I."/>
            <person name="Graves J.A."/>
            <person name="Ponting C.P."/>
            <person name="Breen M."/>
            <person name="Samollow P.B."/>
            <person name="Lander E.S."/>
            <person name="Lindblad-Toh K."/>
        </authorList>
    </citation>
    <scope>NUCLEOTIDE SEQUENCE [LARGE SCALE GENOMIC DNA]</scope>
</reference>
<keyword evidence="4" id="KW-1185">Reference proteome</keyword>
<evidence type="ECO:0000313" key="4">
    <source>
        <dbReference type="Proteomes" id="UP000002280"/>
    </source>
</evidence>
<dbReference type="Bgee" id="ENSMODG00000019578">
    <property type="expression patterns" value="Expressed in liver and 16 other cell types or tissues"/>
</dbReference>
<dbReference type="AlphaFoldDB" id="A0A5F8HB14"/>
<dbReference type="Pfam" id="PF14800">
    <property type="entry name" value="DUF4481"/>
    <property type="match status" value="2"/>
</dbReference>
<sequence>MAYDLPQDPAGVPGPSLTSFSDWSSLIQEDNSCLERRGLSNGQLLMVLSIDSTCEAASFNLEVSQEKLKAWGIQVPTEQYKSLIETAVLDPQVRRFVFYNSRPFQLAIAVVFYIAMWANLYSTSQMFSLGRHWAAVVLVTLGTVLATVILIFIFDRHQRKANMNTDLRLAAANETLMPYHMLLGVTGEVEGCQMVLQLWFVYFHLESCLQSLSDCIRELKTNEESVLRHRLNQFQVVVETVVSPAQDQEEDSERLLEESPLLPHGGTEPSKGVVTRMELHHLIPDAAPEEVSEFQRLFPTSLPVSHKCQWLALAWLRTAQVMAQRLLVVFGGLYIRLLVTNQLPQPAAASGHAGSLQGPCPCQFIETHILGAGCCSPLAR</sequence>
<dbReference type="PANTHER" id="PTHR31193:SF1">
    <property type="entry name" value="TRANSMEMBRANE PROTEIN 268"/>
    <property type="match status" value="1"/>
</dbReference>
<keyword evidence="2" id="KW-0812">Transmembrane</keyword>
<dbReference type="GeneTree" id="ENSGT00390000011559"/>
<keyword evidence="2" id="KW-1133">Transmembrane helix</keyword>
<evidence type="ECO:0000313" key="3">
    <source>
        <dbReference type="Ensembl" id="ENSMODP00000057179.1"/>
    </source>
</evidence>
<gene>
    <name evidence="3" type="primary">TMEM268</name>
</gene>
<feature type="region of interest" description="Disordered" evidence="1">
    <location>
        <begin position="244"/>
        <end position="269"/>
    </location>
</feature>
<dbReference type="Proteomes" id="UP000002280">
    <property type="component" value="Chromosome 1"/>
</dbReference>
<accession>A0A5F8HB14</accession>
<dbReference type="OMA" id="YVTLWIN"/>
<dbReference type="PANTHER" id="PTHR31193">
    <property type="entry name" value="TRANSMEMBRANE PROTEIN C9ORF91"/>
    <property type="match status" value="1"/>
</dbReference>
<dbReference type="STRING" id="13616.ENSMODP00000057179"/>
<keyword evidence="2" id="KW-0472">Membrane</keyword>
<reference evidence="3" key="2">
    <citation type="submission" date="2025-08" db="UniProtKB">
        <authorList>
            <consortium name="Ensembl"/>
        </authorList>
    </citation>
    <scope>IDENTIFICATION</scope>
</reference>
<feature type="transmembrane region" description="Helical" evidence="2">
    <location>
        <begin position="133"/>
        <end position="154"/>
    </location>
</feature>
<proteinExistence type="predicted"/>
<protein>
    <submittedName>
        <fullName evidence="3">Transmembrane protein 268</fullName>
    </submittedName>
</protein>
<dbReference type="FunCoup" id="A0A5F8HB14">
    <property type="interactions" value="23"/>
</dbReference>
<evidence type="ECO:0000256" key="2">
    <source>
        <dbReference type="SAM" id="Phobius"/>
    </source>
</evidence>
<feature type="transmembrane region" description="Helical" evidence="2">
    <location>
        <begin position="104"/>
        <end position="121"/>
    </location>
</feature>
<reference evidence="3" key="3">
    <citation type="submission" date="2025-09" db="UniProtKB">
        <authorList>
            <consortium name="Ensembl"/>
        </authorList>
    </citation>
    <scope>IDENTIFICATION</scope>
</reference>
<name>A0A5F8HB14_MONDO</name>